<organism evidence="4 5">
    <name type="scientific">Candidatus Woykebacteria bacterium RIFCSPHIGHO2_02_FULL_43_16b</name>
    <dbReference type="NCBI Taxonomy" id="1802601"/>
    <lineage>
        <taxon>Bacteria</taxon>
        <taxon>Candidatus Woykeibacteriota</taxon>
    </lineage>
</organism>
<proteinExistence type="predicted"/>
<feature type="compositionally biased region" description="Basic and acidic residues" evidence="1">
    <location>
        <begin position="337"/>
        <end position="348"/>
    </location>
</feature>
<keyword evidence="2" id="KW-0732">Signal</keyword>
<name>A0A1G1WNT6_9BACT</name>
<feature type="signal peptide" evidence="2">
    <location>
        <begin position="1"/>
        <end position="21"/>
    </location>
</feature>
<evidence type="ECO:0000256" key="1">
    <source>
        <dbReference type="SAM" id="MobiDB-lite"/>
    </source>
</evidence>
<evidence type="ECO:0000256" key="2">
    <source>
        <dbReference type="SAM" id="SignalP"/>
    </source>
</evidence>
<evidence type="ECO:0000313" key="5">
    <source>
        <dbReference type="Proteomes" id="UP000177821"/>
    </source>
</evidence>
<feature type="region of interest" description="Disordered" evidence="1">
    <location>
        <begin position="330"/>
        <end position="391"/>
    </location>
</feature>
<dbReference type="AlphaFoldDB" id="A0A1G1WNT6"/>
<dbReference type="Proteomes" id="UP000177821">
    <property type="component" value="Unassembled WGS sequence"/>
</dbReference>
<dbReference type="InterPro" id="IPR043725">
    <property type="entry name" value="DUF5667"/>
</dbReference>
<feature type="compositionally biased region" description="Low complexity" evidence="1">
    <location>
        <begin position="358"/>
        <end position="370"/>
    </location>
</feature>
<protein>
    <recommendedName>
        <fullName evidence="3">DUF5667 domain-containing protein</fullName>
    </recommendedName>
</protein>
<gene>
    <name evidence="4" type="ORF">A3J50_03770</name>
</gene>
<feature type="chain" id="PRO_5009581238" description="DUF5667 domain-containing protein" evidence="2">
    <location>
        <begin position="22"/>
        <end position="549"/>
    </location>
</feature>
<feature type="domain" description="DUF5667" evidence="3">
    <location>
        <begin position="58"/>
        <end position="169"/>
    </location>
</feature>
<comment type="caution">
    <text evidence="4">The sequence shown here is derived from an EMBL/GenBank/DDBJ whole genome shotgun (WGS) entry which is preliminary data.</text>
</comment>
<feature type="compositionally biased region" description="Low complexity" evidence="1">
    <location>
        <begin position="379"/>
        <end position="390"/>
    </location>
</feature>
<evidence type="ECO:0000313" key="4">
    <source>
        <dbReference type="EMBL" id="OGY28857.1"/>
    </source>
</evidence>
<dbReference type="Pfam" id="PF18915">
    <property type="entry name" value="DUF5667"/>
    <property type="match status" value="1"/>
</dbReference>
<accession>A0A1G1WNT6</accession>
<dbReference type="EMBL" id="MHCX01000041">
    <property type="protein sequence ID" value="OGY28857.1"/>
    <property type="molecule type" value="Genomic_DNA"/>
</dbReference>
<reference evidence="4 5" key="1">
    <citation type="journal article" date="2016" name="Nat. Commun.">
        <title>Thousands of microbial genomes shed light on interconnected biogeochemical processes in an aquifer system.</title>
        <authorList>
            <person name="Anantharaman K."/>
            <person name="Brown C.T."/>
            <person name="Hug L.A."/>
            <person name="Sharon I."/>
            <person name="Castelle C.J."/>
            <person name="Probst A.J."/>
            <person name="Thomas B.C."/>
            <person name="Singh A."/>
            <person name="Wilkins M.J."/>
            <person name="Karaoz U."/>
            <person name="Brodie E.L."/>
            <person name="Williams K.H."/>
            <person name="Hubbard S.S."/>
            <person name="Banfield J.F."/>
        </authorList>
    </citation>
    <scope>NUCLEOTIDE SEQUENCE [LARGE SCALE GENOMIC DNA]</scope>
</reference>
<sequence length="549" mass="60683">MLNVLLCLSFLLLLFPKNVLASDFSPTNFYDWNNWPRAGLVLAESTTSAQPEIRNARGLLPGSVFYFLKPLAENVSLAFTFDPKAKQTKKLDLTEERLAETKVLLEKNQYKLASDNLGRYEISLNEVTTSISILKNSKINVVDLAEKLELYSAKHSLVLENLEQNTPEEVKYRLTTALQAAEKGMDKSADELNKSPVTLELRERLEVLRGLGILTTEEIDFISNLSSRGEVRRKLEDLVDQNIFPAGDVKKVDDSQLYFFPNEYAKISEQRKIAEFVKLDGQKPDEETQKRISELAAKYKPGDAVPPDIRKWWASTQRYKELQATLRPELVPIPSVPREKIETPKAQDQKNTSDVINQSTQTTSPTSQGQEQKTSAENSSSPTSPALSTPEYGSQCNFGPHAIGTIFGDSRCYYLRCEAGWYNNDLDVNNGCESNTDAKVTPTPGSSAAGICGSGQVKNDAGVCVPENQTCTDTNSAVPFYTTGTCTDQAGTHANYCDGSVAKDYFCEGTWDSKTFSSSNHRCVVSSFDCGIASTVEQYTCSVGACKKP</sequence>
<evidence type="ECO:0000259" key="3">
    <source>
        <dbReference type="Pfam" id="PF18915"/>
    </source>
</evidence>